<name>A0AAV6VVF6_9ARAC</name>
<dbReference type="EMBL" id="JAFNEN010000020">
    <property type="protein sequence ID" value="KAG8200048.1"/>
    <property type="molecule type" value="Genomic_DNA"/>
</dbReference>
<feature type="region of interest" description="Disordered" evidence="2">
    <location>
        <begin position="139"/>
        <end position="202"/>
    </location>
</feature>
<accession>A0AAV6VVF6</accession>
<organism evidence="3 4">
    <name type="scientific">Oedothorax gibbosus</name>
    <dbReference type="NCBI Taxonomy" id="931172"/>
    <lineage>
        <taxon>Eukaryota</taxon>
        <taxon>Metazoa</taxon>
        <taxon>Ecdysozoa</taxon>
        <taxon>Arthropoda</taxon>
        <taxon>Chelicerata</taxon>
        <taxon>Arachnida</taxon>
        <taxon>Araneae</taxon>
        <taxon>Araneomorphae</taxon>
        <taxon>Entelegynae</taxon>
        <taxon>Araneoidea</taxon>
        <taxon>Linyphiidae</taxon>
        <taxon>Erigoninae</taxon>
        <taxon>Oedothorax</taxon>
    </lineage>
</organism>
<dbReference type="PANTHER" id="PTHR10380">
    <property type="entry name" value="CUTICLE PROTEIN"/>
    <property type="match status" value="1"/>
</dbReference>
<dbReference type="InterPro" id="IPR000618">
    <property type="entry name" value="Insect_cuticle"/>
</dbReference>
<dbReference type="GO" id="GO:0062129">
    <property type="term" value="C:chitin-based extracellular matrix"/>
    <property type="evidence" value="ECO:0007669"/>
    <property type="project" value="TreeGrafter"/>
</dbReference>
<keyword evidence="1" id="KW-0193">Cuticle</keyword>
<feature type="compositionally biased region" description="Polar residues" evidence="2">
    <location>
        <begin position="23"/>
        <end position="36"/>
    </location>
</feature>
<dbReference type="AlphaFoldDB" id="A0AAV6VVF6"/>
<feature type="region of interest" description="Disordered" evidence="2">
    <location>
        <begin position="1"/>
        <end position="42"/>
    </location>
</feature>
<dbReference type="Pfam" id="PF00379">
    <property type="entry name" value="Chitin_bind_4"/>
    <property type="match status" value="1"/>
</dbReference>
<feature type="compositionally biased region" description="Acidic residues" evidence="2">
    <location>
        <begin position="156"/>
        <end position="186"/>
    </location>
</feature>
<dbReference type="Proteomes" id="UP000827092">
    <property type="component" value="Unassembled WGS sequence"/>
</dbReference>
<keyword evidence="4" id="KW-1185">Reference proteome</keyword>
<dbReference type="InterPro" id="IPR050468">
    <property type="entry name" value="Cuticle_Struct_Prot"/>
</dbReference>
<dbReference type="GO" id="GO:0008010">
    <property type="term" value="F:structural constituent of chitin-based larval cuticle"/>
    <property type="evidence" value="ECO:0007669"/>
    <property type="project" value="TreeGrafter"/>
</dbReference>
<evidence type="ECO:0000313" key="4">
    <source>
        <dbReference type="Proteomes" id="UP000827092"/>
    </source>
</evidence>
<evidence type="ECO:0000256" key="2">
    <source>
        <dbReference type="SAM" id="MobiDB-lite"/>
    </source>
</evidence>
<feature type="compositionally biased region" description="Basic residues" evidence="2">
    <location>
        <begin position="192"/>
        <end position="202"/>
    </location>
</feature>
<evidence type="ECO:0000256" key="1">
    <source>
        <dbReference type="PROSITE-ProRule" id="PRU00497"/>
    </source>
</evidence>
<evidence type="ECO:0000313" key="3">
    <source>
        <dbReference type="EMBL" id="KAG8200048.1"/>
    </source>
</evidence>
<proteinExistence type="predicted"/>
<reference evidence="3 4" key="1">
    <citation type="journal article" date="2022" name="Nat. Ecol. Evol.">
        <title>A masculinizing supergene underlies an exaggerated male reproductive morph in a spider.</title>
        <authorList>
            <person name="Hendrickx F."/>
            <person name="De Corte Z."/>
            <person name="Sonet G."/>
            <person name="Van Belleghem S.M."/>
            <person name="Kostlbacher S."/>
            <person name="Vangestel C."/>
        </authorList>
    </citation>
    <scope>NUCLEOTIDE SEQUENCE [LARGE SCALE GENOMIC DNA]</scope>
    <source>
        <strain evidence="3">W744_W776</strain>
    </source>
</reference>
<sequence>MSFESKKGNNPQPYQFGYRIKSQHGTQFRTENSDGNGSVKGSYGYTDATGTYREVRYIADHNGFRADVNTNEQGTISMHPANVDLLSNHRQSFATIKKPVIKPKPLVYVSEQKKTSKPWNAAYSDVRFFHFGNHYHEEKNGNMYEDDENSNRETNVDDEEEMHANDNGEEDDSNEQEGNDDRESDVEERTMFHRFGRHGGHE</sequence>
<dbReference type="PROSITE" id="PS51155">
    <property type="entry name" value="CHIT_BIND_RR_2"/>
    <property type="match status" value="1"/>
</dbReference>
<evidence type="ECO:0008006" key="5">
    <source>
        <dbReference type="Google" id="ProtNLM"/>
    </source>
</evidence>
<comment type="caution">
    <text evidence="3">The sequence shown here is derived from an EMBL/GenBank/DDBJ whole genome shotgun (WGS) entry which is preliminary data.</text>
</comment>
<gene>
    <name evidence="3" type="ORF">JTE90_001906</name>
</gene>
<protein>
    <recommendedName>
        <fullName evidence="5">Cuticle protein</fullName>
    </recommendedName>
</protein>